<evidence type="ECO:0000256" key="8">
    <source>
        <dbReference type="ARBA" id="ARBA00023098"/>
    </source>
</evidence>
<keyword evidence="14" id="KW-0812">Transmembrane</keyword>
<comment type="similarity">
    <text evidence="1">Belongs to the diacylglycerol acyltransferase family.</text>
</comment>
<comment type="similarity">
    <text evidence="2 12">Belongs to the lysophospholipase family.</text>
</comment>
<dbReference type="Pfam" id="PF01735">
    <property type="entry name" value="PLA2_B"/>
    <property type="match status" value="1"/>
</dbReference>
<dbReference type="AlphaFoldDB" id="A0AAF0DZ89"/>
<feature type="compositionally biased region" description="Acidic residues" evidence="13">
    <location>
        <begin position="390"/>
        <end position="400"/>
    </location>
</feature>
<protein>
    <recommendedName>
        <fullName evidence="3 12">Lysophospholipase</fullName>
        <ecNumber evidence="3 12">3.1.1.5</ecNumber>
    </recommendedName>
</protein>
<evidence type="ECO:0000256" key="12">
    <source>
        <dbReference type="RuleBase" id="RU362103"/>
    </source>
</evidence>
<keyword evidence="17" id="KW-1185">Reference proteome</keyword>
<dbReference type="FunFam" id="3.40.1090.10:FF:000010">
    <property type="entry name" value="Lysophospholipase"/>
    <property type="match status" value="1"/>
</dbReference>
<keyword evidence="5" id="KW-0732">Signal</keyword>
<keyword evidence="14" id="KW-1133">Transmembrane helix</keyword>
<dbReference type="PANTHER" id="PTHR10728">
    <property type="entry name" value="CYTOSOLIC PHOSPHOLIPASE A2"/>
    <property type="match status" value="1"/>
</dbReference>
<name>A0AAF0DZ89_9BASI</name>
<dbReference type="GO" id="GO:0005829">
    <property type="term" value="C:cytosol"/>
    <property type="evidence" value="ECO:0007669"/>
    <property type="project" value="TreeGrafter"/>
</dbReference>
<evidence type="ECO:0000256" key="7">
    <source>
        <dbReference type="ARBA" id="ARBA00022963"/>
    </source>
</evidence>
<proteinExistence type="inferred from homology"/>
<evidence type="ECO:0000256" key="5">
    <source>
        <dbReference type="ARBA" id="ARBA00022729"/>
    </source>
</evidence>
<feature type="transmembrane region" description="Helical" evidence="14">
    <location>
        <begin position="32"/>
        <end position="56"/>
    </location>
</feature>
<keyword evidence="7 11" id="KW-0442">Lipid degradation</keyword>
<dbReference type="InterPro" id="IPR002642">
    <property type="entry name" value="LysoPLipase_cat_dom"/>
</dbReference>
<keyword evidence="10" id="KW-0012">Acyltransferase</keyword>
<dbReference type="InterPro" id="IPR016035">
    <property type="entry name" value="Acyl_Trfase/lysoPLipase"/>
</dbReference>
<evidence type="ECO:0000313" key="16">
    <source>
        <dbReference type="EMBL" id="WFD02295.1"/>
    </source>
</evidence>
<evidence type="ECO:0000256" key="13">
    <source>
        <dbReference type="SAM" id="MobiDB-lite"/>
    </source>
</evidence>
<evidence type="ECO:0000256" key="10">
    <source>
        <dbReference type="ARBA" id="ARBA00023315"/>
    </source>
</evidence>
<reference evidence="16" key="1">
    <citation type="submission" date="2023-03" db="EMBL/GenBank/DDBJ databases">
        <title>Mating type loci evolution in Malassezia.</title>
        <authorList>
            <person name="Coelho M.A."/>
        </authorList>
    </citation>
    <scope>NUCLEOTIDE SEQUENCE</scope>
    <source>
        <strain evidence="16">CBS 7876</strain>
    </source>
</reference>
<dbReference type="GO" id="GO:0008374">
    <property type="term" value="F:O-acyltransferase activity"/>
    <property type="evidence" value="ECO:0007669"/>
    <property type="project" value="InterPro"/>
</dbReference>
<accession>A0AAF0DZ89</accession>
<dbReference type="SMART" id="SM00022">
    <property type="entry name" value="PLAc"/>
    <property type="match status" value="1"/>
</dbReference>
<dbReference type="Proteomes" id="UP001214603">
    <property type="component" value="Chromosome 1"/>
</dbReference>
<evidence type="ECO:0000256" key="11">
    <source>
        <dbReference type="PROSITE-ProRule" id="PRU00555"/>
    </source>
</evidence>
<evidence type="ECO:0000256" key="2">
    <source>
        <dbReference type="ARBA" id="ARBA00008780"/>
    </source>
</evidence>
<keyword evidence="14" id="KW-0472">Membrane</keyword>
<keyword evidence="8 11" id="KW-0443">Lipid metabolism</keyword>
<dbReference type="PROSITE" id="PS51210">
    <property type="entry name" value="PLA2C"/>
    <property type="match status" value="1"/>
</dbReference>
<dbReference type="GO" id="GO:0004622">
    <property type="term" value="F:phosphatidylcholine lysophospholipase activity"/>
    <property type="evidence" value="ECO:0007669"/>
    <property type="project" value="UniProtKB-EC"/>
</dbReference>
<evidence type="ECO:0000259" key="15">
    <source>
        <dbReference type="PROSITE" id="PS51210"/>
    </source>
</evidence>
<keyword evidence="6 11" id="KW-0378">Hydrolase</keyword>
<dbReference type="EC" id="3.1.1.5" evidence="3 12"/>
<evidence type="ECO:0000256" key="4">
    <source>
        <dbReference type="ARBA" id="ARBA00022679"/>
    </source>
</evidence>
<evidence type="ECO:0000256" key="3">
    <source>
        <dbReference type="ARBA" id="ARBA00013274"/>
    </source>
</evidence>
<gene>
    <name evidence="16" type="ORF">MOBT1_000977</name>
</gene>
<feature type="region of interest" description="Disordered" evidence="13">
    <location>
        <begin position="330"/>
        <end position="358"/>
    </location>
</feature>
<sequence>MQVADTVDPQGRQRKIDEITRASEQIPLYKNVLPALAITIPPLWLFTIPYLIWALWIDDAPIKGTRRQMWLRKSIIYRKIRDYFPISLERTAPLPADRPYLFAYHPHGIIGLGAVCTIGTEACGFSEKFPGIIPHVLTLDNNFNMPIYREYLMALGFGSVSRKSCETLLSKGPGNAIVIVIGGAQESLKSRPGEMDLTLKSRKGFVRVAMKTGQVDNYEGSWLYWVQQKFKKSFGFTVPLFSGLGEPIQVIHSKNPTKEEIETMHERYTNALIKGEEQLKALEAAWRPTDDASNAFGLPEPHLVVASPIGRAYKTGQAVARGCRLQDADDENISFRSPPAEYVPGYNKPPSGELGRADTHASFQKKVTKAANKWIQWLVEVAEQCRQPEAAEEAQPDEPTADASREATPEPGVSLMSASHTQTDVAGRDNKSFPSSRKRSAQGSTPDASALPSEAKPPHLVQVAAYTRDEDGKVLFSPEELNAMMPEKQRRSVQGELLAMRAEDKKHAVARRSNPSGTYGPSKVACPPLPKQDDKNYPYTGYIRNALNNKIGPQEQDYMNRHREKTRPGWQDWLSRAQLDGNGGIEGGVSKFLESGGQPQVGIAISGGGYRAMLHGLGVVQGFDGRNETSKQRGVGGLLQIVDYVAGLSGGSWATGSMAINDWPTTQQLLDILNLENNLVFPEDGKTKLYIDLFRDTDKKKEAGFPTSITDLWGRALSYHLLNQSTYPKEGQATTFSDIVNVTHFKDASYPFPIALAIGRQPGELMINPNATYFEWTPYEFGTWQPSLEAFIPVGSLGSKLQNGQVDSDDKQCIAGYENFGFAVGSSSTLFNAAYLRLMQSKSKKISQDIVKSIFSDMTKENNDVAAVPNPFKGYKTPSKDQDNKYIDAEYIDLVDGGEANQNLPLDPLYQPSRQLDLVIAVDGSGDVSNWPNGSGIVETQKRMNLSMFKNQKFPKVPDMNTIVNQGLNTRPTFFGCTPASESGDDQPAILVYLANYPYSYFSNTSTFQLEYNVSDAQRFVDNSVDVATMEGKMDDWHTCLACATLQRKMQRKKTPFPDKCNKCFEKYCWNGKTNTTTPGNFTPAIGTPEFVTSNGKVLAEPPVTGSNKTDQGIDDMFGLHGNSATNLMTLVPHAAALAALTALAVSLFTL</sequence>
<dbReference type="Gene3D" id="3.40.1090.10">
    <property type="entry name" value="Cytosolic phospholipase A2 catalytic domain"/>
    <property type="match status" value="1"/>
</dbReference>
<feature type="region of interest" description="Disordered" evidence="13">
    <location>
        <begin position="387"/>
        <end position="458"/>
    </location>
</feature>
<dbReference type="PANTHER" id="PTHR10728:SF33">
    <property type="entry name" value="LYSOPHOSPHOLIPASE 1-RELATED"/>
    <property type="match status" value="1"/>
</dbReference>
<dbReference type="GO" id="GO:0004623">
    <property type="term" value="F:phospholipase A2 activity"/>
    <property type="evidence" value="ECO:0007669"/>
    <property type="project" value="TreeGrafter"/>
</dbReference>
<evidence type="ECO:0000256" key="6">
    <source>
        <dbReference type="ARBA" id="ARBA00022801"/>
    </source>
</evidence>
<dbReference type="GO" id="GO:0046475">
    <property type="term" value="P:glycerophospholipid catabolic process"/>
    <property type="evidence" value="ECO:0007669"/>
    <property type="project" value="TreeGrafter"/>
</dbReference>
<dbReference type="InterPro" id="IPR007130">
    <property type="entry name" value="DAGAT"/>
</dbReference>
<organism evidence="16 17">
    <name type="scientific">Malassezia obtusa</name>
    <dbReference type="NCBI Taxonomy" id="76774"/>
    <lineage>
        <taxon>Eukaryota</taxon>
        <taxon>Fungi</taxon>
        <taxon>Dikarya</taxon>
        <taxon>Basidiomycota</taxon>
        <taxon>Ustilaginomycotina</taxon>
        <taxon>Malasseziomycetes</taxon>
        <taxon>Malasseziales</taxon>
        <taxon>Malasseziaceae</taxon>
        <taxon>Malassezia</taxon>
    </lineage>
</organism>
<dbReference type="SUPFAM" id="SSF52151">
    <property type="entry name" value="FabD/lysophospholipase-like"/>
    <property type="match status" value="1"/>
</dbReference>
<evidence type="ECO:0000256" key="14">
    <source>
        <dbReference type="SAM" id="Phobius"/>
    </source>
</evidence>
<dbReference type="Pfam" id="PF03982">
    <property type="entry name" value="DAGAT"/>
    <property type="match status" value="1"/>
</dbReference>
<evidence type="ECO:0000256" key="1">
    <source>
        <dbReference type="ARBA" id="ARBA00005420"/>
    </source>
</evidence>
<dbReference type="EMBL" id="CP119934">
    <property type="protein sequence ID" value="WFD02295.1"/>
    <property type="molecule type" value="Genomic_DNA"/>
</dbReference>
<evidence type="ECO:0000256" key="9">
    <source>
        <dbReference type="ARBA" id="ARBA00023180"/>
    </source>
</evidence>
<keyword evidence="9" id="KW-0325">Glycoprotein</keyword>
<feature type="region of interest" description="Disordered" evidence="13">
    <location>
        <begin position="504"/>
        <end position="532"/>
    </location>
</feature>
<dbReference type="CDD" id="cd07987">
    <property type="entry name" value="LPLAT_MGAT-like"/>
    <property type="match status" value="1"/>
</dbReference>
<keyword evidence="4" id="KW-0808">Transferase</keyword>
<feature type="domain" description="PLA2c" evidence="15">
    <location>
        <begin position="536"/>
        <end position="1075"/>
    </location>
</feature>
<comment type="catalytic activity">
    <reaction evidence="12">
        <text>a 1-acyl-sn-glycero-3-phosphocholine + H2O = sn-glycerol 3-phosphocholine + a fatty acid + H(+)</text>
        <dbReference type="Rhea" id="RHEA:15177"/>
        <dbReference type="ChEBI" id="CHEBI:15377"/>
        <dbReference type="ChEBI" id="CHEBI:15378"/>
        <dbReference type="ChEBI" id="CHEBI:16870"/>
        <dbReference type="ChEBI" id="CHEBI:28868"/>
        <dbReference type="ChEBI" id="CHEBI:58168"/>
        <dbReference type="EC" id="3.1.1.5"/>
    </reaction>
</comment>
<evidence type="ECO:0000313" key="17">
    <source>
        <dbReference type="Proteomes" id="UP001214603"/>
    </source>
</evidence>